<dbReference type="GO" id="GO:0043023">
    <property type="term" value="F:ribosomal large subunit binding"/>
    <property type="evidence" value="ECO:0007669"/>
    <property type="project" value="TreeGrafter"/>
</dbReference>
<dbReference type="InterPro" id="IPR008532">
    <property type="entry name" value="NFACT_RNA-bd"/>
</dbReference>
<dbReference type="GO" id="GO:0072344">
    <property type="term" value="P:rescue of stalled ribosome"/>
    <property type="evidence" value="ECO:0007669"/>
    <property type="project" value="TreeGrafter"/>
</dbReference>
<dbReference type="eggNOG" id="COG1293">
    <property type="taxonomic scope" value="Bacteria"/>
</dbReference>
<dbReference type="GO" id="GO:1990112">
    <property type="term" value="C:RQC complex"/>
    <property type="evidence" value="ECO:0007669"/>
    <property type="project" value="TreeGrafter"/>
</dbReference>
<dbReference type="Pfam" id="PF05670">
    <property type="entry name" value="NFACT-R_1"/>
    <property type="match status" value="1"/>
</dbReference>
<keyword evidence="1" id="KW-0175">Coiled coil</keyword>
<comment type="caution">
    <text evidence="3">The sequence shown here is derived from an EMBL/GenBank/DDBJ whole genome shotgun (WGS) entry which is preliminary data.</text>
</comment>
<organism evidence="3 4">
    <name type="scientific">Sporocytophaga myxococcoides</name>
    <dbReference type="NCBI Taxonomy" id="153721"/>
    <lineage>
        <taxon>Bacteria</taxon>
        <taxon>Pseudomonadati</taxon>
        <taxon>Bacteroidota</taxon>
        <taxon>Cytophagia</taxon>
        <taxon>Cytophagales</taxon>
        <taxon>Cytophagaceae</taxon>
        <taxon>Sporocytophaga</taxon>
    </lineage>
</organism>
<dbReference type="InterPro" id="IPR051608">
    <property type="entry name" value="RQC_Subunit_NEMF"/>
</dbReference>
<evidence type="ECO:0000313" key="3">
    <source>
        <dbReference type="EMBL" id="GAL83524.1"/>
    </source>
</evidence>
<dbReference type="GO" id="GO:0000049">
    <property type="term" value="F:tRNA binding"/>
    <property type="evidence" value="ECO:0007669"/>
    <property type="project" value="TreeGrafter"/>
</dbReference>
<gene>
    <name evidence="3" type="ORF">MYP_751</name>
</gene>
<keyword evidence="4" id="KW-1185">Reference proteome</keyword>
<dbReference type="Proteomes" id="UP000030185">
    <property type="component" value="Unassembled WGS sequence"/>
</dbReference>
<reference evidence="3 4" key="1">
    <citation type="submission" date="2014-09" db="EMBL/GenBank/DDBJ databases">
        <title>Sporocytophaga myxococcoides PG-01 genome sequencing.</title>
        <authorList>
            <person name="Liu L."/>
            <person name="Gao P.J."/>
            <person name="Chen G.J."/>
            <person name="Wang L.S."/>
        </authorList>
    </citation>
    <scope>NUCLEOTIDE SEQUENCE [LARGE SCALE GENOMIC DNA]</scope>
    <source>
        <strain evidence="3 4">PG-01</strain>
    </source>
</reference>
<protein>
    <recommendedName>
        <fullName evidence="2">NFACT RNA-binding domain-containing protein</fullName>
    </recommendedName>
</protein>
<evidence type="ECO:0000259" key="2">
    <source>
        <dbReference type="Pfam" id="PF05670"/>
    </source>
</evidence>
<dbReference type="Gene3D" id="2.30.310.10">
    <property type="entry name" value="ibrinogen binding protein from staphylococcus aureus domain"/>
    <property type="match status" value="1"/>
</dbReference>
<dbReference type="Pfam" id="PF05833">
    <property type="entry name" value="NFACT_N"/>
    <property type="match status" value="1"/>
</dbReference>
<feature type="coiled-coil region" evidence="1">
    <location>
        <begin position="257"/>
        <end position="284"/>
    </location>
</feature>
<dbReference type="AlphaFoldDB" id="A0A098LAP8"/>
<feature type="domain" description="NFACT RNA-binding" evidence="2">
    <location>
        <begin position="409"/>
        <end position="495"/>
    </location>
</feature>
<dbReference type="EMBL" id="BBLT01000001">
    <property type="protein sequence ID" value="GAL83524.1"/>
    <property type="molecule type" value="Genomic_DNA"/>
</dbReference>
<accession>A0A098LAP8</accession>
<sequence>MHNNYFFISQLSSALQFLQGFEVADCFSQQKEELIVVFQKEEKEFFIQAHFHNTFSCLFFPDDFKRARQNSVTLFQDILGLKVVKVDTALNERCIVFSLESGKSLVFKLFGNRANVILFDLDKVVKIFKNNLKLDLDLSLQNLNRSLDLSLTKFNEVNGNLNNFLPTLGKEAVAWLEQKGYEAMLLEDKWSNLTSLLSYFENPDFYIITDKKGKPAISVLPENRFLEKYDNPIKAINSFYRQYIKDLHIHTTKEELYRDIERRLKHSKAVVSDLQKRLKEIQERIPMDQTADIIMANLHAIQQGVESAILFDFYRNEEREIKLNSKLSPQKNAEVLYKKSKSRFKEVEVLENLILQRLELIQQLDADRETVREIEDSRELKTYQSKYFKTKETERERQEGPYKTYDYLGYKILVGKSAKANEELTFKTGKKDDLWLHAKDVAGSHVIIQQRPGQNYPIPVIERAASLAAFYSKRKTDSLCPVMYTQKKFVRKIKGAAPGMVKVEKETVIMVVPSGID</sequence>
<evidence type="ECO:0000256" key="1">
    <source>
        <dbReference type="SAM" id="Coils"/>
    </source>
</evidence>
<name>A0A098LAP8_9BACT</name>
<dbReference type="PANTHER" id="PTHR15239:SF6">
    <property type="entry name" value="RIBOSOME QUALITY CONTROL COMPLEX SUBUNIT NEMF"/>
    <property type="match status" value="1"/>
</dbReference>
<proteinExistence type="predicted"/>
<evidence type="ECO:0000313" key="4">
    <source>
        <dbReference type="Proteomes" id="UP000030185"/>
    </source>
</evidence>
<dbReference type="PANTHER" id="PTHR15239">
    <property type="entry name" value="NUCLEAR EXPORT MEDIATOR FACTOR NEMF"/>
    <property type="match status" value="1"/>
</dbReference>
<dbReference type="STRING" id="153721.MYP_751"/>